<dbReference type="GeneID" id="37046863"/>
<dbReference type="RefSeq" id="XP_025377071.1">
    <property type="nucleotide sequence ID" value="XM_025524947.1"/>
</dbReference>
<sequence>MSSNRGFDTGEGTYDREAEARGEGLDVNEGPTGYHGLSTGGGSYDDEEGKKGHGEGFSTGEGEADRPGEDLNAGQDGHKKGGGVSLNAGGDDDDDPNANGTYDVGAHLSNFAHKIGDKIHHKQ</sequence>
<dbReference type="Proteomes" id="UP000245768">
    <property type="component" value="Unassembled WGS sequence"/>
</dbReference>
<name>A0A316YP93_9BASI</name>
<organism evidence="2 3">
    <name type="scientific">Acaromyces ingoldii</name>
    <dbReference type="NCBI Taxonomy" id="215250"/>
    <lineage>
        <taxon>Eukaryota</taxon>
        <taxon>Fungi</taxon>
        <taxon>Dikarya</taxon>
        <taxon>Basidiomycota</taxon>
        <taxon>Ustilaginomycotina</taxon>
        <taxon>Exobasidiomycetes</taxon>
        <taxon>Exobasidiales</taxon>
        <taxon>Cryptobasidiaceae</taxon>
        <taxon>Acaromyces</taxon>
    </lineage>
</organism>
<accession>A0A316YP93</accession>
<dbReference type="OrthoDB" id="2553619at2759"/>
<evidence type="ECO:0000256" key="1">
    <source>
        <dbReference type="SAM" id="MobiDB-lite"/>
    </source>
</evidence>
<protein>
    <submittedName>
        <fullName evidence="2">Uncharacterized protein</fullName>
    </submittedName>
</protein>
<dbReference type="InParanoid" id="A0A316YP93"/>
<proteinExistence type="predicted"/>
<evidence type="ECO:0000313" key="3">
    <source>
        <dbReference type="Proteomes" id="UP000245768"/>
    </source>
</evidence>
<reference evidence="2 3" key="1">
    <citation type="journal article" date="2018" name="Mol. Biol. Evol.">
        <title>Broad Genomic Sampling Reveals a Smut Pathogenic Ancestry of the Fungal Clade Ustilaginomycotina.</title>
        <authorList>
            <person name="Kijpornyongpan T."/>
            <person name="Mondo S.J."/>
            <person name="Barry K."/>
            <person name="Sandor L."/>
            <person name="Lee J."/>
            <person name="Lipzen A."/>
            <person name="Pangilinan J."/>
            <person name="LaButti K."/>
            <person name="Hainaut M."/>
            <person name="Henrissat B."/>
            <person name="Grigoriev I.V."/>
            <person name="Spatafora J.W."/>
            <person name="Aime M.C."/>
        </authorList>
    </citation>
    <scope>NUCLEOTIDE SEQUENCE [LARGE SCALE GENOMIC DNA]</scope>
    <source>
        <strain evidence="2 3">MCA 4198</strain>
    </source>
</reference>
<keyword evidence="3" id="KW-1185">Reference proteome</keyword>
<evidence type="ECO:0000313" key="2">
    <source>
        <dbReference type="EMBL" id="PWN89873.1"/>
    </source>
</evidence>
<gene>
    <name evidence="2" type="ORF">FA10DRAFT_301177</name>
</gene>
<dbReference type="EMBL" id="KZ819636">
    <property type="protein sequence ID" value="PWN89873.1"/>
    <property type="molecule type" value="Genomic_DNA"/>
</dbReference>
<feature type="region of interest" description="Disordered" evidence="1">
    <location>
        <begin position="1"/>
        <end position="104"/>
    </location>
</feature>
<feature type="compositionally biased region" description="Basic and acidic residues" evidence="1">
    <location>
        <begin position="13"/>
        <end position="24"/>
    </location>
</feature>
<dbReference type="AlphaFoldDB" id="A0A316YP93"/>